<evidence type="ECO:0000313" key="2">
    <source>
        <dbReference type="EMBL" id="WQD76807.1"/>
    </source>
</evidence>
<sequence length="196" mass="19771">MDQRRWEDPVMQVSGSGGGAVDPAFYRAASAKQGGAAAQTDAPASSETGVKVRLGDPARRADDSPLYGATGRLASEGQAHDSTQGANAQAGSSHTSRDGADPEATADPQSGDAQPSSLATSTEEPSASKTASGSTEPPTASTDKPAPSASPIKSFTYGTLGLESPAQQSEQKDSYYSAGRWLAAAVTIGGLISLIL</sequence>
<proteinExistence type="predicted"/>
<organism evidence="2 3">
    <name type="scientific">Paraburkholderia kururiensis</name>
    <dbReference type="NCBI Taxonomy" id="984307"/>
    <lineage>
        <taxon>Bacteria</taxon>
        <taxon>Pseudomonadati</taxon>
        <taxon>Pseudomonadota</taxon>
        <taxon>Betaproteobacteria</taxon>
        <taxon>Burkholderiales</taxon>
        <taxon>Burkholderiaceae</taxon>
        <taxon>Paraburkholderia</taxon>
    </lineage>
</organism>
<dbReference type="RefSeq" id="WP_157977773.1">
    <property type="nucleotide sequence ID" value="NZ_CP139965.1"/>
</dbReference>
<keyword evidence="3" id="KW-1185">Reference proteome</keyword>
<feature type="compositionally biased region" description="Low complexity" evidence="1">
    <location>
        <begin position="28"/>
        <end position="39"/>
    </location>
</feature>
<feature type="compositionally biased region" description="Polar residues" evidence="1">
    <location>
        <begin position="107"/>
        <end position="142"/>
    </location>
</feature>
<evidence type="ECO:0000313" key="3">
    <source>
        <dbReference type="Proteomes" id="UP001325479"/>
    </source>
</evidence>
<feature type="region of interest" description="Disordered" evidence="1">
    <location>
        <begin position="1"/>
        <end position="175"/>
    </location>
</feature>
<name>A0ABZ0WHI3_9BURK</name>
<feature type="compositionally biased region" description="Basic and acidic residues" evidence="1">
    <location>
        <begin position="53"/>
        <end position="63"/>
    </location>
</feature>
<gene>
    <name evidence="2" type="ORF">U0042_22400</name>
</gene>
<protein>
    <submittedName>
        <fullName evidence="2">Uncharacterized protein</fullName>
    </submittedName>
</protein>
<dbReference type="Proteomes" id="UP001325479">
    <property type="component" value="Chromosome"/>
</dbReference>
<dbReference type="EMBL" id="CP139965">
    <property type="protein sequence ID" value="WQD76807.1"/>
    <property type="molecule type" value="Genomic_DNA"/>
</dbReference>
<feature type="compositionally biased region" description="Polar residues" evidence="1">
    <location>
        <begin position="80"/>
        <end position="94"/>
    </location>
</feature>
<reference evidence="2 3" key="1">
    <citation type="submission" date="2023-12" db="EMBL/GenBank/DDBJ databases">
        <title>Genome sequencing and assembly of bacterial species from a model synthetic community.</title>
        <authorList>
            <person name="Hogle S.L."/>
        </authorList>
    </citation>
    <scope>NUCLEOTIDE SEQUENCE [LARGE SCALE GENOMIC DNA]</scope>
    <source>
        <strain evidence="2 3">HAMBI 2494</strain>
    </source>
</reference>
<evidence type="ECO:0000256" key="1">
    <source>
        <dbReference type="SAM" id="MobiDB-lite"/>
    </source>
</evidence>
<accession>A0ABZ0WHI3</accession>